<evidence type="ECO:0000313" key="2">
    <source>
        <dbReference type="Proteomes" id="UP000029556"/>
    </source>
</evidence>
<comment type="caution">
    <text evidence="1">The sequence shown here is derived from an EMBL/GenBank/DDBJ whole genome shotgun (WGS) entry which is preliminary data.</text>
</comment>
<name>A0A096AUX5_9BACT</name>
<dbReference type="Proteomes" id="UP000029556">
    <property type="component" value="Unassembled WGS sequence"/>
</dbReference>
<dbReference type="EMBL" id="JRNN01000070">
    <property type="protein sequence ID" value="KGF34397.1"/>
    <property type="molecule type" value="Genomic_DNA"/>
</dbReference>
<accession>A0A096AUX5</accession>
<evidence type="ECO:0000313" key="1">
    <source>
        <dbReference type="EMBL" id="KGF34397.1"/>
    </source>
</evidence>
<proteinExistence type="predicted"/>
<reference evidence="1 2" key="1">
    <citation type="submission" date="2014-07" db="EMBL/GenBank/DDBJ databases">
        <authorList>
            <person name="McCorrison J."/>
            <person name="Sanka R."/>
            <person name="Torralba M."/>
            <person name="Gillis M."/>
            <person name="Haft D.H."/>
            <person name="Methe B."/>
            <person name="Sutton G."/>
            <person name="Nelson K.E."/>
        </authorList>
    </citation>
    <scope>NUCLEOTIDE SEQUENCE [LARGE SCALE GENOMIC DNA]</scope>
    <source>
        <strain evidence="1 2">DNF00853</strain>
    </source>
</reference>
<gene>
    <name evidence="1" type="ORF">HMPREF2137_08150</name>
</gene>
<sequence>MIIKTLSYFMYFRDMNKLLEKTFGICVKKDVAAEENLTKKFLFELKNANYNSSLKELWL</sequence>
<dbReference type="AlphaFoldDB" id="A0A096AUX5"/>
<protein>
    <submittedName>
        <fullName evidence="1">Uncharacterized protein</fullName>
    </submittedName>
</protein>
<organism evidence="1 2">
    <name type="scientific">Hoylesella buccalis DNF00853</name>
    <dbReference type="NCBI Taxonomy" id="1401074"/>
    <lineage>
        <taxon>Bacteria</taxon>
        <taxon>Pseudomonadati</taxon>
        <taxon>Bacteroidota</taxon>
        <taxon>Bacteroidia</taxon>
        <taxon>Bacteroidales</taxon>
        <taxon>Prevotellaceae</taxon>
        <taxon>Hoylesella</taxon>
    </lineage>
</organism>